<feature type="transmembrane region" description="Helical" evidence="1">
    <location>
        <begin position="12"/>
        <end position="31"/>
    </location>
</feature>
<dbReference type="EMBL" id="QKYT01000017">
    <property type="protein sequence ID" value="RIA98337.1"/>
    <property type="molecule type" value="Genomic_DNA"/>
</dbReference>
<evidence type="ECO:0000256" key="1">
    <source>
        <dbReference type="SAM" id="Phobius"/>
    </source>
</evidence>
<gene>
    <name evidence="2" type="ORF">C1645_812911</name>
</gene>
<sequence>MKNLTNLSEFAATIRSIKILVIFVLCQAILYKSVTLLKISDVSLVSEENCAKGRTTDIELSILETIEVRFDFFFWFNN</sequence>
<evidence type="ECO:0000313" key="2">
    <source>
        <dbReference type="EMBL" id="RIA98337.1"/>
    </source>
</evidence>
<keyword evidence="1" id="KW-0472">Membrane</keyword>
<organism evidence="2 3">
    <name type="scientific">Glomus cerebriforme</name>
    <dbReference type="NCBI Taxonomy" id="658196"/>
    <lineage>
        <taxon>Eukaryota</taxon>
        <taxon>Fungi</taxon>
        <taxon>Fungi incertae sedis</taxon>
        <taxon>Mucoromycota</taxon>
        <taxon>Glomeromycotina</taxon>
        <taxon>Glomeromycetes</taxon>
        <taxon>Glomerales</taxon>
        <taxon>Glomeraceae</taxon>
        <taxon>Glomus</taxon>
    </lineage>
</organism>
<reference evidence="2 3" key="1">
    <citation type="submission" date="2018-06" db="EMBL/GenBank/DDBJ databases">
        <title>Comparative genomics reveals the genomic features of Rhizophagus irregularis, R. cerebriforme, R. diaphanum and Gigaspora rosea, and their symbiotic lifestyle signature.</title>
        <authorList>
            <person name="Morin E."/>
            <person name="San Clemente H."/>
            <person name="Chen E.C.H."/>
            <person name="De La Providencia I."/>
            <person name="Hainaut M."/>
            <person name="Kuo A."/>
            <person name="Kohler A."/>
            <person name="Murat C."/>
            <person name="Tang N."/>
            <person name="Roy S."/>
            <person name="Loubradou J."/>
            <person name="Henrissat B."/>
            <person name="Grigoriev I.V."/>
            <person name="Corradi N."/>
            <person name="Roux C."/>
            <person name="Martin F.M."/>
        </authorList>
    </citation>
    <scope>NUCLEOTIDE SEQUENCE [LARGE SCALE GENOMIC DNA]</scope>
    <source>
        <strain evidence="2 3">DAOM 227022</strain>
    </source>
</reference>
<keyword evidence="1" id="KW-0812">Transmembrane</keyword>
<accession>A0A397TPD6</accession>
<evidence type="ECO:0000313" key="3">
    <source>
        <dbReference type="Proteomes" id="UP000265703"/>
    </source>
</evidence>
<dbReference type="AlphaFoldDB" id="A0A397TPD6"/>
<keyword evidence="3" id="KW-1185">Reference proteome</keyword>
<comment type="caution">
    <text evidence="2">The sequence shown here is derived from an EMBL/GenBank/DDBJ whole genome shotgun (WGS) entry which is preliminary data.</text>
</comment>
<proteinExistence type="predicted"/>
<keyword evidence="1" id="KW-1133">Transmembrane helix</keyword>
<protein>
    <submittedName>
        <fullName evidence="2">Uncharacterized protein</fullName>
    </submittedName>
</protein>
<name>A0A397TPD6_9GLOM</name>
<dbReference type="Proteomes" id="UP000265703">
    <property type="component" value="Unassembled WGS sequence"/>
</dbReference>